<name>A0A8H7ZUX8_9FUNG</name>
<reference evidence="2 3" key="1">
    <citation type="journal article" name="Sci. Rep.">
        <title>Genome-scale phylogenetic analyses confirm Olpidium as the closest living zoosporic fungus to the non-flagellated, terrestrial fungi.</title>
        <authorList>
            <person name="Chang Y."/>
            <person name="Rochon D."/>
            <person name="Sekimoto S."/>
            <person name="Wang Y."/>
            <person name="Chovatia M."/>
            <person name="Sandor L."/>
            <person name="Salamov A."/>
            <person name="Grigoriev I.V."/>
            <person name="Stajich J.E."/>
            <person name="Spatafora J.W."/>
        </authorList>
    </citation>
    <scope>NUCLEOTIDE SEQUENCE [LARGE SCALE GENOMIC DNA]</scope>
    <source>
        <strain evidence="2">S191</strain>
    </source>
</reference>
<proteinExistence type="predicted"/>
<accession>A0A8H7ZUX8</accession>
<dbReference type="AlphaFoldDB" id="A0A8H7ZUX8"/>
<dbReference type="Pfam" id="PF00928">
    <property type="entry name" value="Adap_comp_sub"/>
    <property type="match status" value="1"/>
</dbReference>
<gene>
    <name evidence="2" type="ORF">BJ554DRAFT_7903</name>
</gene>
<dbReference type="SUPFAM" id="SSF49447">
    <property type="entry name" value="Second domain of Mu2 adaptin subunit (ap50) of ap2 adaptor"/>
    <property type="match status" value="1"/>
</dbReference>
<evidence type="ECO:0000313" key="3">
    <source>
        <dbReference type="Proteomes" id="UP000673691"/>
    </source>
</evidence>
<protein>
    <recommendedName>
        <fullName evidence="1">MHD domain-containing protein</fullName>
    </recommendedName>
</protein>
<evidence type="ECO:0000313" key="2">
    <source>
        <dbReference type="EMBL" id="KAG5460093.1"/>
    </source>
</evidence>
<dbReference type="InterPro" id="IPR036168">
    <property type="entry name" value="AP2_Mu_C_sf"/>
</dbReference>
<dbReference type="InterPro" id="IPR028565">
    <property type="entry name" value="MHD"/>
</dbReference>
<sequence>MRFVSCRSTISTSASLPLSLRPQMTNTPTGGKFDLVLSPRTTDGKPIEDVVVVYRMSHAVDKANFSCNVGQQSLDVTTKTLTWAIGKVSVQERIPMLSGTFTTK</sequence>
<organism evidence="2 3">
    <name type="scientific">Olpidium bornovanus</name>
    <dbReference type="NCBI Taxonomy" id="278681"/>
    <lineage>
        <taxon>Eukaryota</taxon>
        <taxon>Fungi</taxon>
        <taxon>Fungi incertae sedis</taxon>
        <taxon>Olpidiomycota</taxon>
        <taxon>Olpidiomycotina</taxon>
        <taxon>Olpidiomycetes</taxon>
        <taxon>Olpidiales</taxon>
        <taxon>Olpidiaceae</taxon>
        <taxon>Olpidium</taxon>
    </lineage>
</organism>
<keyword evidence="3" id="KW-1185">Reference proteome</keyword>
<feature type="domain" description="MHD" evidence="1">
    <location>
        <begin position="1"/>
        <end position="104"/>
    </location>
</feature>
<dbReference type="Gene3D" id="2.60.40.1170">
    <property type="entry name" value="Mu homology domain, subdomain B"/>
    <property type="match status" value="1"/>
</dbReference>
<dbReference type="EMBL" id="JAEFCI010005786">
    <property type="protein sequence ID" value="KAG5460093.1"/>
    <property type="molecule type" value="Genomic_DNA"/>
</dbReference>
<evidence type="ECO:0000259" key="1">
    <source>
        <dbReference type="PROSITE" id="PS51072"/>
    </source>
</evidence>
<dbReference type="OrthoDB" id="870at2759"/>
<dbReference type="Proteomes" id="UP000673691">
    <property type="component" value="Unassembled WGS sequence"/>
</dbReference>
<dbReference type="PROSITE" id="PS51072">
    <property type="entry name" value="MHD"/>
    <property type="match status" value="1"/>
</dbReference>
<comment type="caution">
    <text evidence="2">The sequence shown here is derived from an EMBL/GenBank/DDBJ whole genome shotgun (WGS) entry which is preliminary data.</text>
</comment>